<evidence type="ECO:0000256" key="6">
    <source>
        <dbReference type="ARBA" id="ARBA00022723"/>
    </source>
</evidence>
<dbReference type="SUPFAM" id="SSF52540">
    <property type="entry name" value="P-loop containing nucleoside triphosphate hydrolases"/>
    <property type="match status" value="1"/>
</dbReference>
<keyword evidence="9" id="KW-0460">Magnesium</keyword>
<dbReference type="Pfam" id="PF02367">
    <property type="entry name" value="TsaE"/>
    <property type="match status" value="1"/>
</dbReference>
<dbReference type="NCBIfam" id="TIGR00150">
    <property type="entry name" value="T6A_YjeE"/>
    <property type="match status" value="1"/>
</dbReference>
<evidence type="ECO:0000256" key="7">
    <source>
        <dbReference type="ARBA" id="ARBA00022741"/>
    </source>
</evidence>
<evidence type="ECO:0000256" key="8">
    <source>
        <dbReference type="ARBA" id="ARBA00022840"/>
    </source>
</evidence>
<protein>
    <recommendedName>
        <fullName evidence="3">tRNA threonylcarbamoyladenosine biosynthesis protein TsaE</fullName>
    </recommendedName>
    <alternativeName>
        <fullName evidence="10">t(6)A37 threonylcarbamoyladenosine biosynthesis protein TsaE</fullName>
    </alternativeName>
</protein>
<sequence>MPEAFLPDDGATEALGEDLAHRTPIGGTWLLSGELGAGKTTWTRGFLRGLGGDPEAVASPTYAVLHRYDHPEGRLFHLDLYRTGPGGAWSLGLEETLTATDRLVVEWAGSDGPWPTDWVARLHLRTEGEGRRAEWTGPDQPAAP</sequence>
<proteinExistence type="inferred from homology"/>
<evidence type="ECO:0000256" key="10">
    <source>
        <dbReference type="ARBA" id="ARBA00032441"/>
    </source>
</evidence>
<evidence type="ECO:0000256" key="1">
    <source>
        <dbReference type="ARBA" id="ARBA00004496"/>
    </source>
</evidence>
<organism evidence="11 12">
    <name type="scientific">Candidatus Geothrix skivensis</name>
    <dbReference type="NCBI Taxonomy" id="2954439"/>
    <lineage>
        <taxon>Bacteria</taxon>
        <taxon>Pseudomonadati</taxon>
        <taxon>Acidobacteriota</taxon>
        <taxon>Holophagae</taxon>
        <taxon>Holophagales</taxon>
        <taxon>Holophagaceae</taxon>
        <taxon>Geothrix</taxon>
    </lineage>
</organism>
<dbReference type="AlphaFoldDB" id="A0A9D7XHS2"/>
<keyword evidence="8" id="KW-0067">ATP-binding</keyword>
<evidence type="ECO:0000256" key="4">
    <source>
        <dbReference type="ARBA" id="ARBA00022490"/>
    </source>
</evidence>
<evidence type="ECO:0000313" key="12">
    <source>
        <dbReference type="Proteomes" id="UP000886657"/>
    </source>
</evidence>
<dbReference type="InterPro" id="IPR027417">
    <property type="entry name" value="P-loop_NTPase"/>
</dbReference>
<dbReference type="GO" id="GO:0002949">
    <property type="term" value="P:tRNA threonylcarbamoyladenosine modification"/>
    <property type="evidence" value="ECO:0007669"/>
    <property type="project" value="InterPro"/>
</dbReference>
<dbReference type="Gene3D" id="3.40.50.300">
    <property type="entry name" value="P-loop containing nucleotide triphosphate hydrolases"/>
    <property type="match status" value="1"/>
</dbReference>
<dbReference type="GO" id="GO:0046872">
    <property type="term" value="F:metal ion binding"/>
    <property type="evidence" value="ECO:0007669"/>
    <property type="project" value="UniProtKB-KW"/>
</dbReference>
<keyword evidence="5" id="KW-0819">tRNA processing</keyword>
<dbReference type="InterPro" id="IPR003442">
    <property type="entry name" value="T6A_TsaE"/>
</dbReference>
<accession>A0A9D7XHS2</accession>
<evidence type="ECO:0000256" key="2">
    <source>
        <dbReference type="ARBA" id="ARBA00007599"/>
    </source>
</evidence>
<evidence type="ECO:0000256" key="5">
    <source>
        <dbReference type="ARBA" id="ARBA00022694"/>
    </source>
</evidence>
<keyword evidence="6" id="KW-0479">Metal-binding</keyword>
<dbReference type="GO" id="GO:0005737">
    <property type="term" value="C:cytoplasm"/>
    <property type="evidence" value="ECO:0007669"/>
    <property type="project" value="UniProtKB-SubCell"/>
</dbReference>
<keyword evidence="4" id="KW-0963">Cytoplasm</keyword>
<dbReference type="Proteomes" id="UP000886657">
    <property type="component" value="Unassembled WGS sequence"/>
</dbReference>
<comment type="subcellular location">
    <subcellularLocation>
        <location evidence="1">Cytoplasm</location>
    </subcellularLocation>
</comment>
<comment type="caution">
    <text evidence="11">The sequence shown here is derived from an EMBL/GenBank/DDBJ whole genome shotgun (WGS) entry which is preliminary data.</text>
</comment>
<keyword evidence="7" id="KW-0547">Nucleotide-binding</keyword>
<gene>
    <name evidence="11" type="primary">tsaE</name>
    <name evidence="11" type="ORF">IPP58_05695</name>
</gene>
<reference evidence="11" key="1">
    <citation type="submission" date="2020-10" db="EMBL/GenBank/DDBJ databases">
        <title>Connecting structure to function with the recovery of over 1000 high-quality activated sludge metagenome-assembled genomes encoding full-length rRNA genes using long-read sequencing.</title>
        <authorList>
            <person name="Singleton C.M."/>
            <person name="Petriglieri F."/>
            <person name="Kristensen J.M."/>
            <person name="Kirkegaard R.H."/>
            <person name="Michaelsen T.Y."/>
            <person name="Andersen M.H."/>
            <person name="Karst S.M."/>
            <person name="Dueholm M.S."/>
            <person name="Nielsen P.H."/>
            <person name="Albertsen M."/>
        </authorList>
    </citation>
    <scope>NUCLEOTIDE SEQUENCE</scope>
    <source>
        <strain evidence="11">Skiv_18-Q3-R9-52_MAXAC.067</strain>
    </source>
</reference>
<comment type="similarity">
    <text evidence="2">Belongs to the TsaE family.</text>
</comment>
<dbReference type="EMBL" id="JADKIO010000005">
    <property type="protein sequence ID" value="MBK9795978.1"/>
    <property type="molecule type" value="Genomic_DNA"/>
</dbReference>
<dbReference type="GO" id="GO:0005524">
    <property type="term" value="F:ATP binding"/>
    <property type="evidence" value="ECO:0007669"/>
    <property type="project" value="UniProtKB-KW"/>
</dbReference>
<dbReference type="PANTHER" id="PTHR33540:SF2">
    <property type="entry name" value="TRNA THREONYLCARBAMOYLADENOSINE BIOSYNTHESIS PROTEIN TSAE"/>
    <property type="match status" value="1"/>
</dbReference>
<name>A0A9D7XHS2_9BACT</name>
<evidence type="ECO:0000256" key="3">
    <source>
        <dbReference type="ARBA" id="ARBA00019010"/>
    </source>
</evidence>
<evidence type="ECO:0000256" key="9">
    <source>
        <dbReference type="ARBA" id="ARBA00022842"/>
    </source>
</evidence>
<evidence type="ECO:0000313" key="11">
    <source>
        <dbReference type="EMBL" id="MBK9795978.1"/>
    </source>
</evidence>
<dbReference type="PANTHER" id="PTHR33540">
    <property type="entry name" value="TRNA THREONYLCARBAMOYLADENOSINE BIOSYNTHESIS PROTEIN TSAE"/>
    <property type="match status" value="1"/>
</dbReference>